<proteinExistence type="predicted"/>
<sequence>MESTENRRDILKKLGLFSMLCLTGMHESLARTMGPNKATGLIIKADEGEVRYIGNTRKAKVIIKVAKTEEYTPEMSLLSELITPGDGIPVHKHANEDEFLMVQQGQVEIRLGDHTQLGEMGDLIYVPKGTWHGFLNTSDADVVLFFGYSPAGMEDYFRKIGTTEINQDLGFTAEDWITTNKKYGVIYKD</sequence>
<dbReference type="InterPro" id="IPR014710">
    <property type="entry name" value="RmlC-like_jellyroll"/>
</dbReference>
<dbReference type="InterPro" id="IPR013096">
    <property type="entry name" value="Cupin_2"/>
</dbReference>
<dbReference type="PANTHER" id="PTHR36440:SF1">
    <property type="entry name" value="PUTATIVE (AFU_ORTHOLOGUE AFUA_8G07350)-RELATED"/>
    <property type="match status" value="1"/>
</dbReference>
<gene>
    <name evidence="2" type="ORF">V1I91_18695</name>
</gene>
<evidence type="ECO:0000313" key="3">
    <source>
        <dbReference type="Proteomes" id="UP001356308"/>
    </source>
</evidence>
<organism evidence="2 3">
    <name type="scientific">Maribacter cobaltidurans</name>
    <dbReference type="NCBI Taxonomy" id="1178778"/>
    <lineage>
        <taxon>Bacteria</taxon>
        <taxon>Pseudomonadati</taxon>
        <taxon>Bacteroidota</taxon>
        <taxon>Flavobacteriia</taxon>
        <taxon>Flavobacteriales</taxon>
        <taxon>Flavobacteriaceae</taxon>
        <taxon>Maribacter</taxon>
    </lineage>
</organism>
<dbReference type="InterPro" id="IPR053146">
    <property type="entry name" value="QDO-like"/>
</dbReference>
<dbReference type="RefSeq" id="WP_272652790.1">
    <property type="nucleotide sequence ID" value="NZ_JAZDDG010000010.1"/>
</dbReference>
<dbReference type="InterPro" id="IPR011051">
    <property type="entry name" value="RmlC_Cupin_sf"/>
</dbReference>
<dbReference type="Proteomes" id="UP001356308">
    <property type="component" value="Unassembled WGS sequence"/>
</dbReference>
<comment type="caution">
    <text evidence="2">The sequence shown here is derived from an EMBL/GenBank/DDBJ whole genome shotgun (WGS) entry which is preliminary data.</text>
</comment>
<reference evidence="2 3" key="1">
    <citation type="submission" date="2024-01" db="EMBL/GenBank/DDBJ databases">
        <title>Maribacter spp. originated from different algae showed divergent polysaccharides utilization ability.</title>
        <authorList>
            <person name="Wang H."/>
            <person name="Wu Y."/>
        </authorList>
    </citation>
    <scope>NUCLEOTIDE SEQUENCE [LARGE SCALE GENOMIC DNA]</scope>
    <source>
        <strain evidence="2 3">PR1</strain>
    </source>
</reference>
<evidence type="ECO:0000313" key="2">
    <source>
        <dbReference type="EMBL" id="MEE1978113.1"/>
    </source>
</evidence>
<feature type="domain" description="Cupin type-2" evidence="1">
    <location>
        <begin position="82"/>
        <end position="145"/>
    </location>
</feature>
<keyword evidence="3" id="KW-1185">Reference proteome</keyword>
<dbReference type="EMBL" id="JAZDDG010000010">
    <property type="protein sequence ID" value="MEE1978113.1"/>
    <property type="molecule type" value="Genomic_DNA"/>
</dbReference>
<dbReference type="Pfam" id="PF07883">
    <property type="entry name" value="Cupin_2"/>
    <property type="match status" value="1"/>
</dbReference>
<accession>A0ABU7IYW4</accession>
<evidence type="ECO:0000259" key="1">
    <source>
        <dbReference type="Pfam" id="PF07883"/>
    </source>
</evidence>
<dbReference type="Gene3D" id="2.60.120.10">
    <property type="entry name" value="Jelly Rolls"/>
    <property type="match status" value="1"/>
</dbReference>
<dbReference type="PANTHER" id="PTHR36440">
    <property type="entry name" value="PUTATIVE (AFU_ORTHOLOGUE AFUA_8G07350)-RELATED"/>
    <property type="match status" value="1"/>
</dbReference>
<dbReference type="SUPFAM" id="SSF51182">
    <property type="entry name" value="RmlC-like cupins"/>
    <property type="match status" value="1"/>
</dbReference>
<name>A0ABU7IYW4_9FLAO</name>
<protein>
    <submittedName>
        <fullName evidence="2">Cupin domain-containing protein</fullName>
    </submittedName>
</protein>